<gene>
    <name evidence="2" type="ORF">CLUP02_05775</name>
</gene>
<proteinExistence type="predicted"/>
<evidence type="ECO:0000313" key="2">
    <source>
        <dbReference type="EMBL" id="UQC80292.1"/>
    </source>
</evidence>
<protein>
    <submittedName>
        <fullName evidence="2">Uncharacterized protein</fullName>
    </submittedName>
</protein>
<dbReference type="AlphaFoldDB" id="A0A9Q8SMV4"/>
<name>A0A9Q8SMV4_9PEZI</name>
<keyword evidence="3" id="KW-1185">Reference proteome</keyword>
<dbReference type="GeneID" id="73339790"/>
<dbReference type="KEGG" id="clup:CLUP02_05775"/>
<sequence length="394" mass="42826">MPPVVFHREAPITVAASPFLPGLYPITASSVRSNSSTPESGDIRIDRPPELLYPTVEIEWCLLLHASRVLQINIMKPHTTANTFSSHNLSGSSIHAQFYASVTASLTDLRTDIKAIIFSDVTQIPIKFELPTIITDRIASHRIASHRIAYPPSGKPLASRNLRPLFAVHLRKQPCGLPPNQVTCGINKPQETRRNFLAPSCPQYHPTIHHQRLDTTGIPQNSGIEPSAATFLQQTAPPSRLRIPPPPILPLASSMPSSTAQLDIDLPAHIQGQRHLTNDTFVDTDTFDHSTNTQISSPILAFVPASNLFFSFPQPGFTTKHPPPPLLVQKESPGRSQYQVQSAYRGTYAPLASASTAFATKGQGKATPLSPGLCTASPSSLRALPSPSNRPIPF</sequence>
<dbReference type="RefSeq" id="XP_049141923.1">
    <property type="nucleotide sequence ID" value="XM_049284780.1"/>
</dbReference>
<reference evidence="2" key="1">
    <citation type="journal article" date="2021" name="Mol. Plant Microbe Interact.">
        <title>Complete Genome Sequence of the Plant-Pathogenic Fungus Colletotrichum lupini.</title>
        <authorList>
            <person name="Baroncelli R."/>
            <person name="Pensec F."/>
            <person name="Da Lio D."/>
            <person name="Boufleur T."/>
            <person name="Vicente I."/>
            <person name="Sarrocco S."/>
            <person name="Picot A."/>
            <person name="Baraldi E."/>
            <person name="Sukno S."/>
            <person name="Thon M."/>
            <person name="Le Floch G."/>
        </authorList>
    </citation>
    <scope>NUCLEOTIDE SEQUENCE</scope>
    <source>
        <strain evidence="2">IMI 504893</strain>
    </source>
</reference>
<evidence type="ECO:0000313" key="3">
    <source>
        <dbReference type="Proteomes" id="UP000830671"/>
    </source>
</evidence>
<evidence type="ECO:0000256" key="1">
    <source>
        <dbReference type="SAM" id="MobiDB-lite"/>
    </source>
</evidence>
<accession>A0A9Q8SMV4</accession>
<organism evidence="2 3">
    <name type="scientific">Colletotrichum lupini</name>
    <dbReference type="NCBI Taxonomy" id="145971"/>
    <lineage>
        <taxon>Eukaryota</taxon>
        <taxon>Fungi</taxon>
        <taxon>Dikarya</taxon>
        <taxon>Ascomycota</taxon>
        <taxon>Pezizomycotina</taxon>
        <taxon>Sordariomycetes</taxon>
        <taxon>Hypocreomycetidae</taxon>
        <taxon>Glomerellales</taxon>
        <taxon>Glomerellaceae</taxon>
        <taxon>Colletotrichum</taxon>
        <taxon>Colletotrichum acutatum species complex</taxon>
    </lineage>
</organism>
<feature type="region of interest" description="Disordered" evidence="1">
    <location>
        <begin position="360"/>
        <end position="394"/>
    </location>
</feature>
<feature type="compositionally biased region" description="Low complexity" evidence="1">
    <location>
        <begin position="376"/>
        <end position="387"/>
    </location>
</feature>
<dbReference type="EMBL" id="CP019475">
    <property type="protein sequence ID" value="UQC80292.1"/>
    <property type="molecule type" value="Genomic_DNA"/>
</dbReference>
<dbReference type="Proteomes" id="UP000830671">
    <property type="component" value="Chromosome 3"/>
</dbReference>